<feature type="compositionally biased region" description="Low complexity" evidence="2">
    <location>
        <begin position="243"/>
        <end position="256"/>
    </location>
</feature>
<evidence type="ECO:0000256" key="2">
    <source>
        <dbReference type="SAM" id="MobiDB-lite"/>
    </source>
</evidence>
<feature type="transmembrane region" description="Helical" evidence="3">
    <location>
        <begin position="157"/>
        <end position="182"/>
    </location>
</feature>
<reference evidence="5 6" key="1">
    <citation type="submission" date="2019-09" db="EMBL/GenBank/DDBJ databases">
        <authorList>
            <person name="Brejova B."/>
        </authorList>
    </citation>
    <scope>NUCLEOTIDE SEQUENCE [LARGE SCALE GENOMIC DNA]</scope>
</reference>
<evidence type="ECO:0000313" key="6">
    <source>
        <dbReference type="Proteomes" id="UP000398389"/>
    </source>
</evidence>
<dbReference type="RefSeq" id="XP_031854669.1">
    <property type="nucleotide sequence ID" value="XM_031998778.1"/>
</dbReference>
<dbReference type="PANTHER" id="PTHR23520:SF5">
    <property type="entry name" value="TRANSPORTER, PUTATIVE (AFU_ORTHOLOGUE AFUA_3G04000)-RELATED"/>
    <property type="match status" value="1"/>
</dbReference>
<feature type="transmembrane region" description="Helical" evidence="3">
    <location>
        <begin position="30"/>
        <end position="50"/>
    </location>
</feature>
<dbReference type="Gene3D" id="1.20.1250.20">
    <property type="entry name" value="MFS general substrate transporter like domains"/>
    <property type="match status" value="1"/>
</dbReference>
<dbReference type="PANTHER" id="PTHR23520">
    <property type="entry name" value="TRANSPORTER, PUTATIVE (AFU_ORTHOLOGUE AFUA_3G04000)-RELATED"/>
    <property type="match status" value="1"/>
</dbReference>
<dbReference type="SUPFAM" id="SSF103473">
    <property type="entry name" value="MFS general substrate transporter"/>
    <property type="match status" value="1"/>
</dbReference>
<dbReference type="GO" id="GO:0000329">
    <property type="term" value="C:fungal-type vacuole membrane"/>
    <property type="evidence" value="ECO:0007669"/>
    <property type="project" value="TreeGrafter"/>
</dbReference>
<dbReference type="PROSITE" id="PS50850">
    <property type="entry name" value="MFS"/>
    <property type="match status" value="1"/>
</dbReference>
<evidence type="ECO:0000313" key="5">
    <source>
        <dbReference type="EMBL" id="VVT54413.1"/>
    </source>
</evidence>
<dbReference type="InterPro" id="IPR036259">
    <property type="entry name" value="MFS_trans_sf"/>
</dbReference>
<dbReference type="Proteomes" id="UP000398389">
    <property type="component" value="Unassembled WGS sequence"/>
</dbReference>
<evidence type="ECO:0000259" key="4">
    <source>
        <dbReference type="PROSITE" id="PS50850"/>
    </source>
</evidence>
<dbReference type="InterPro" id="IPR020846">
    <property type="entry name" value="MFS_dom"/>
</dbReference>
<dbReference type="Pfam" id="PF07690">
    <property type="entry name" value="MFS_1"/>
    <property type="match status" value="2"/>
</dbReference>
<sequence length="475" mass="51657">MRTHITSLCRHIANELGLHSLLSSARDVRLLILIKFVRMVAFGQSSIFLVQFFNAHGYSESLSGLFMSSTLIGDVIISYFLTLNADRIGRRRVLCIGALMMLASGVVFAVSNNFYILLLAAVIGVISPSGSDIGPFQTVEESTLAHLVAPQYRNDIYAWYSLGSALALACGHISGGWLINALTAPRIGLSSLEAYKSIFFIFAIFGGLKLLLSLSLSHKVEAPLYELSSTSSSSINNKKIEHTSTPPSETTSLLSPPQTPIDQEASLTPITPRRKFSILPELSAASTNIVVKLSLLFALDSFASSLIKSTWVSYYMTKKFNINPTVLGSTFFVTGIIASLAMLVSSSLAKRLGPVLTMALTHFPSSAILIFLPMPASFSAFFILLVLRSCTCQMDVAPKQAFLSMVVLSSERTAVMAWVNVVKTCSQIFGPSIAGFLAHENKQWICFVLAGSLKVLYDILILLTFAFKPFISSEQ</sequence>
<feature type="region of interest" description="Disordered" evidence="2">
    <location>
        <begin position="236"/>
        <end position="259"/>
    </location>
</feature>
<feature type="transmembrane region" description="Helical" evidence="3">
    <location>
        <begin position="368"/>
        <end position="387"/>
    </location>
</feature>
<keyword evidence="6" id="KW-1185">Reference proteome</keyword>
<keyword evidence="3" id="KW-0812">Transmembrane</keyword>
<name>A0A5E8BSK4_9ASCO</name>
<feature type="transmembrane region" description="Helical" evidence="3">
    <location>
        <begin position="326"/>
        <end position="348"/>
    </location>
</feature>
<feature type="transmembrane region" description="Helical" evidence="3">
    <location>
        <begin position="444"/>
        <end position="467"/>
    </location>
</feature>
<dbReference type="GeneID" id="43582878"/>
<feature type="transmembrane region" description="Helical" evidence="3">
    <location>
        <begin position="194"/>
        <end position="216"/>
    </location>
</feature>
<dbReference type="GO" id="GO:0022857">
    <property type="term" value="F:transmembrane transporter activity"/>
    <property type="evidence" value="ECO:0007669"/>
    <property type="project" value="InterPro"/>
</dbReference>
<dbReference type="OrthoDB" id="10027823at2759"/>
<comment type="subcellular location">
    <subcellularLocation>
        <location evidence="1">Membrane</location>
        <topology evidence="1">Multi-pass membrane protein</topology>
    </subcellularLocation>
</comment>
<dbReference type="EMBL" id="CABVLU010000003">
    <property type="protein sequence ID" value="VVT54413.1"/>
    <property type="molecule type" value="Genomic_DNA"/>
</dbReference>
<evidence type="ECO:0000256" key="3">
    <source>
        <dbReference type="SAM" id="Phobius"/>
    </source>
</evidence>
<feature type="transmembrane region" description="Helical" evidence="3">
    <location>
        <begin position="62"/>
        <end position="81"/>
    </location>
</feature>
<accession>A0A5E8BSK4</accession>
<keyword evidence="3" id="KW-0472">Membrane</keyword>
<dbReference type="AlphaFoldDB" id="A0A5E8BSK4"/>
<protein>
    <recommendedName>
        <fullName evidence="4">Major facilitator superfamily (MFS) profile domain-containing protein</fullName>
    </recommendedName>
</protein>
<proteinExistence type="predicted"/>
<keyword evidence="3" id="KW-1133">Transmembrane helix</keyword>
<evidence type="ECO:0000256" key="1">
    <source>
        <dbReference type="ARBA" id="ARBA00004141"/>
    </source>
</evidence>
<feature type="transmembrane region" description="Helical" evidence="3">
    <location>
        <begin position="93"/>
        <end position="126"/>
    </location>
</feature>
<gene>
    <name evidence="5" type="ORF">SAPINGB_P004063</name>
</gene>
<organism evidence="5 6">
    <name type="scientific">Magnusiomyces paraingens</name>
    <dbReference type="NCBI Taxonomy" id="2606893"/>
    <lineage>
        <taxon>Eukaryota</taxon>
        <taxon>Fungi</taxon>
        <taxon>Dikarya</taxon>
        <taxon>Ascomycota</taxon>
        <taxon>Saccharomycotina</taxon>
        <taxon>Dipodascomycetes</taxon>
        <taxon>Dipodascales</taxon>
        <taxon>Dipodascaceae</taxon>
        <taxon>Magnusiomyces</taxon>
    </lineage>
</organism>
<dbReference type="InterPro" id="IPR011701">
    <property type="entry name" value="MFS"/>
</dbReference>
<feature type="domain" description="Major facilitator superfamily (MFS) profile" evidence="4">
    <location>
        <begin position="27"/>
        <end position="469"/>
    </location>
</feature>